<evidence type="ECO:0000256" key="2">
    <source>
        <dbReference type="ARBA" id="ARBA00022448"/>
    </source>
</evidence>
<dbReference type="InterPro" id="IPR019594">
    <property type="entry name" value="Glu/Gly-bd"/>
</dbReference>
<feature type="region of interest" description="Disordered" evidence="11">
    <location>
        <begin position="206"/>
        <end position="256"/>
    </location>
</feature>
<accession>A0A8T2S198</accession>
<evidence type="ECO:0000256" key="3">
    <source>
        <dbReference type="ARBA" id="ARBA00022692"/>
    </source>
</evidence>
<dbReference type="InterPro" id="IPR015683">
    <property type="entry name" value="Ionotropic_Glu_rcpt"/>
</dbReference>
<comment type="caution">
    <text evidence="15">The sequence shown here is derived from an EMBL/GenBank/DDBJ whole genome shotgun (WGS) entry which is preliminary data.</text>
</comment>
<name>A0A8T2S198_CERRI</name>
<keyword evidence="3 12" id="KW-0812">Transmembrane</keyword>
<organism evidence="15 16">
    <name type="scientific">Ceratopteris richardii</name>
    <name type="common">Triangle waterfern</name>
    <dbReference type="NCBI Taxonomy" id="49495"/>
    <lineage>
        <taxon>Eukaryota</taxon>
        <taxon>Viridiplantae</taxon>
        <taxon>Streptophyta</taxon>
        <taxon>Embryophyta</taxon>
        <taxon>Tracheophyta</taxon>
        <taxon>Polypodiopsida</taxon>
        <taxon>Polypodiidae</taxon>
        <taxon>Polypodiales</taxon>
        <taxon>Pteridineae</taxon>
        <taxon>Pteridaceae</taxon>
        <taxon>Parkerioideae</taxon>
        <taxon>Ceratopteris</taxon>
    </lineage>
</organism>
<evidence type="ECO:0000256" key="4">
    <source>
        <dbReference type="ARBA" id="ARBA00022989"/>
    </source>
</evidence>
<dbReference type="GO" id="GO:0015276">
    <property type="term" value="F:ligand-gated monoatomic ion channel activity"/>
    <property type="evidence" value="ECO:0007669"/>
    <property type="project" value="InterPro"/>
</dbReference>
<feature type="signal peptide" evidence="13">
    <location>
        <begin position="1"/>
        <end position="19"/>
    </location>
</feature>
<feature type="domain" description="Ionotropic glutamate receptor L-glutamate and glycine-binding" evidence="14">
    <location>
        <begin position="104"/>
        <end position="155"/>
    </location>
</feature>
<evidence type="ECO:0000256" key="13">
    <source>
        <dbReference type="SAM" id="SignalP"/>
    </source>
</evidence>
<keyword evidence="9" id="KW-1071">Ligand-gated ion channel</keyword>
<feature type="chain" id="PRO_5035848690" description="Ionotropic glutamate receptor L-glutamate and glycine-binding domain-containing protein" evidence="13">
    <location>
        <begin position="20"/>
        <end position="353"/>
    </location>
</feature>
<evidence type="ECO:0000256" key="12">
    <source>
        <dbReference type="SAM" id="Phobius"/>
    </source>
</evidence>
<keyword evidence="7" id="KW-0675">Receptor</keyword>
<evidence type="ECO:0000256" key="7">
    <source>
        <dbReference type="ARBA" id="ARBA00023170"/>
    </source>
</evidence>
<dbReference type="PANTHER" id="PTHR18966">
    <property type="entry name" value="IONOTROPIC GLUTAMATE RECEPTOR"/>
    <property type="match status" value="1"/>
</dbReference>
<evidence type="ECO:0000313" key="15">
    <source>
        <dbReference type="EMBL" id="KAH7301413.1"/>
    </source>
</evidence>
<protein>
    <recommendedName>
        <fullName evidence="14">Ionotropic glutamate receptor L-glutamate and glycine-binding domain-containing protein</fullName>
    </recommendedName>
</protein>
<dbReference type="Gene3D" id="1.10.287.70">
    <property type="match status" value="1"/>
</dbReference>
<keyword evidence="4 12" id="KW-1133">Transmembrane helix</keyword>
<dbReference type="OrthoDB" id="5984008at2759"/>
<dbReference type="SUPFAM" id="SSF53850">
    <property type="entry name" value="Periplasmic binding protein-like II"/>
    <property type="match status" value="1"/>
</dbReference>
<comment type="subcellular location">
    <subcellularLocation>
        <location evidence="1">Membrane</location>
        <topology evidence="1">Multi-pass membrane protein</topology>
    </subcellularLocation>
</comment>
<feature type="compositionally biased region" description="Basic and acidic residues" evidence="11">
    <location>
        <begin position="240"/>
        <end position="255"/>
    </location>
</feature>
<sequence length="353" mass="39700">MNKVLVSLVFCACCSIVCSNGNKQELDMAARCKNILMSTEVQPRQARGNDTLRVVVPWATGYREFVKFDPETCMIDGFSVQVFLQALRHMERSRSSLRYQFVVHGTGDETPDLDEMIDMLVNKAVDIVVADLTITRDRAERVPFTFPYLPSSLVMVTPFSYGSAGTIWDFAKPFSTSLWITLLFCFLVTGFALYILEYQNPDFSITSKKRNRDNRSHGSGSSKESQSTLQYSPRDGMQQGDRHIPASHDVSHNTTDELSPVMLPEELSHVMPPGYNPHPIVAPTNDNNVMALNDASSIQPLGASIYDQASHARRFTNAYWPRKHTFDSKIVATMSSKQMSFISRTGIDLFVIR</sequence>
<evidence type="ECO:0000256" key="11">
    <source>
        <dbReference type="SAM" id="MobiDB-lite"/>
    </source>
</evidence>
<dbReference type="AlphaFoldDB" id="A0A8T2S198"/>
<reference evidence="15 16" key="1">
    <citation type="submission" date="2021-08" db="EMBL/GenBank/DDBJ databases">
        <title>WGS assembly of Ceratopteris richardii.</title>
        <authorList>
            <person name="Marchant D.B."/>
            <person name="Chen G."/>
            <person name="Jenkins J."/>
            <person name="Shu S."/>
            <person name="Leebens-Mack J."/>
            <person name="Grimwood J."/>
            <person name="Schmutz J."/>
            <person name="Soltis P."/>
            <person name="Soltis D."/>
            <person name="Chen Z.-H."/>
        </authorList>
    </citation>
    <scope>NUCLEOTIDE SEQUENCE [LARGE SCALE GENOMIC DNA]</scope>
    <source>
        <strain evidence="15">Whitten #5841</strain>
        <tissue evidence="15">Leaf</tissue>
    </source>
</reference>
<evidence type="ECO:0000256" key="10">
    <source>
        <dbReference type="ARBA" id="ARBA00023303"/>
    </source>
</evidence>
<evidence type="ECO:0000256" key="1">
    <source>
        <dbReference type="ARBA" id="ARBA00004141"/>
    </source>
</evidence>
<keyword evidence="13" id="KW-0732">Signal</keyword>
<dbReference type="Gene3D" id="3.40.190.10">
    <property type="entry name" value="Periplasmic binding protein-like II"/>
    <property type="match status" value="1"/>
</dbReference>
<feature type="compositionally biased region" description="Low complexity" evidence="11">
    <location>
        <begin position="217"/>
        <end position="227"/>
    </location>
</feature>
<keyword evidence="8" id="KW-0325">Glycoprotein</keyword>
<evidence type="ECO:0000313" key="16">
    <source>
        <dbReference type="Proteomes" id="UP000825935"/>
    </source>
</evidence>
<gene>
    <name evidence="15" type="ORF">KP509_23G025300</name>
</gene>
<feature type="transmembrane region" description="Helical" evidence="12">
    <location>
        <begin position="178"/>
        <end position="196"/>
    </location>
</feature>
<dbReference type="Pfam" id="PF10613">
    <property type="entry name" value="Lig_chan-Glu_bd"/>
    <property type="match status" value="1"/>
</dbReference>
<evidence type="ECO:0000256" key="8">
    <source>
        <dbReference type="ARBA" id="ARBA00023180"/>
    </source>
</evidence>
<proteinExistence type="predicted"/>
<dbReference type="Proteomes" id="UP000825935">
    <property type="component" value="Chromosome 23"/>
</dbReference>
<keyword evidence="6 12" id="KW-0472">Membrane</keyword>
<keyword evidence="5" id="KW-0406">Ion transport</keyword>
<dbReference type="GO" id="GO:0016020">
    <property type="term" value="C:membrane"/>
    <property type="evidence" value="ECO:0007669"/>
    <property type="project" value="UniProtKB-SubCell"/>
</dbReference>
<evidence type="ECO:0000256" key="9">
    <source>
        <dbReference type="ARBA" id="ARBA00023286"/>
    </source>
</evidence>
<dbReference type="EMBL" id="CM035428">
    <property type="protein sequence ID" value="KAH7301413.1"/>
    <property type="molecule type" value="Genomic_DNA"/>
</dbReference>
<evidence type="ECO:0000256" key="6">
    <source>
        <dbReference type="ARBA" id="ARBA00023136"/>
    </source>
</evidence>
<evidence type="ECO:0000256" key="5">
    <source>
        <dbReference type="ARBA" id="ARBA00023065"/>
    </source>
</evidence>
<evidence type="ECO:0000259" key="14">
    <source>
        <dbReference type="Pfam" id="PF10613"/>
    </source>
</evidence>
<keyword evidence="16" id="KW-1185">Reference proteome</keyword>
<keyword evidence="2" id="KW-0813">Transport</keyword>
<keyword evidence="10" id="KW-0407">Ion channel</keyword>